<dbReference type="Proteomes" id="UP000784294">
    <property type="component" value="Unassembled WGS sequence"/>
</dbReference>
<sequence length="111" mass="12280">MSLPIGLIIPSLASYDPPPTFLVQDCQAGWQNNLRLKTPINSNGQAFVVLSMSMIKRVYGLPTSSSLHHIHRVSGNSVICPSPVAPKLFLVEAPFFNQHFSMTSYPNYDYA</sequence>
<accession>A0A448WUR0</accession>
<protein>
    <submittedName>
        <fullName evidence="1">Uncharacterized protein</fullName>
    </submittedName>
</protein>
<dbReference type="AlphaFoldDB" id="A0A448WUR0"/>
<comment type="caution">
    <text evidence="1">The sequence shown here is derived from an EMBL/GenBank/DDBJ whole genome shotgun (WGS) entry which is preliminary data.</text>
</comment>
<evidence type="ECO:0000313" key="1">
    <source>
        <dbReference type="EMBL" id="VEL20751.1"/>
    </source>
</evidence>
<keyword evidence="2" id="KW-1185">Reference proteome</keyword>
<name>A0A448WUR0_9PLAT</name>
<reference evidence="1" key="1">
    <citation type="submission" date="2018-11" db="EMBL/GenBank/DDBJ databases">
        <authorList>
            <consortium name="Pathogen Informatics"/>
        </authorList>
    </citation>
    <scope>NUCLEOTIDE SEQUENCE</scope>
</reference>
<evidence type="ECO:0000313" key="2">
    <source>
        <dbReference type="Proteomes" id="UP000784294"/>
    </source>
</evidence>
<dbReference type="EMBL" id="CAAALY010047857">
    <property type="protein sequence ID" value="VEL20751.1"/>
    <property type="molecule type" value="Genomic_DNA"/>
</dbReference>
<proteinExistence type="predicted"/>
<organism evidence="1 2">
    <name type="scientific">Protopolystoma xenopodis</name>
    <dbReference type="NCBI Taxonomy" id="117903"/>
    <lineage>
        <taxon>Eukaryota</taxon>
        <taxon>Metazoa</taxon>
        <taxon>Spiralia</taxon>
        <taxon>Lophotrochozoa</taxon>
        <taxon>Platyhelminthes</taxon>
        <taxon>Monogenea</taxon>
        <taxon>Polyopisthocotylea</taxon>
        <taxon>Polystomatidea</taxon>
        <taxon>Polystomatidae</taxon>
        <taxon>Protopolystoma</taxon>
    </lineage>
</organism>
<gene>
    <name evidence="1" type="ORF">PXEA_LOCUS14191</name>
</gene>